<accession>A0A9D0Z5T7</accession>
<comment type="caution">
    <text evidence="2">The sequence shown here is derived from an EMBL/GenBank/DDBJ whole genome shotgun (WGS) entry which is preliminary data.</text>
</comment>
<dbReference type="Gene3D" id="3.30.70.2700">
    <property type="match status" value="1"/>
</dbReference>
<dbReference type="PANTHER" id="PTHR42842:SF3">
    <property type="entry name" value="FAD_NAD(P)-BINDING OXIDOREDUCTASE FAMILY PROTEIN"/>
    <property type="match status" value="1"/>
</dbReference>
<evidence type="ECO:0000259" key="1">
    <source>
        <dbReference type="Pfam" id="PF21688"/>
    </source>
</evidence>
<reference evidence="2" key="2">
    <citation type="journal article" date="2021" name="PeerJ">
        <title>Extensive microbial diversity within the chicken gut microbiome revealed by metagenomics and culture.</title>
        <authorList>
            <person name="Gilroy R."/>
            <person name="Ravi A."/>
            <person name="Getino M."/>
            <person name="Pursley I."/>
            <person name="Horton D.L."/>
            <person name="Alikhan N.F."/>
            <person name="Baker D."/>
            <person name="Gharbi K."/>
            <person name="Hall N."/>
            <person name="Watson M."/>
            <person name="Adriaenssens E.M."/>
            <person name="Foster-Nyarko E."/>
            <person name="Jarju S."/>
            <person name="Secka A."/>
            <person name="Antonio M."/>
            <person name="Oren A."/>
            <person name="Chaudhuri R.R."/>
            <person name="La Ragione R."/>
            <person name="Hildebrand F."/>
            <person name="Pallen M.J."/>
        </authorList>
    </citation>
    <scope>NUCLEOTIDE SEQUENCE</scope>
    <source>
        <strain evidence="2">ChiSjej2B20-13462</strain>
    </source>
</reference>
<dbReference type="Pfam" id="PF21688">
    <property type="entry name" value="FAD-depend_C"/>
    <property type="match status" value="1"/>
</dbReference>
<organism evidence="2 3">
    <name type="scientific">Candidatus Avoscillospira stercorigallinarum</name>
    <dbReference type="NCBI Taxonomy" id="2840708"/>
    <lineage>
        <taxon>Bacteria</taxon>
        <taxon>Bacillati</taxon>
        <taxon>Bacillota</taxon>
        <taxon>Clostridia</taxon>
        <taxon>Eubacteriales</taxon>
        <taxon>Oscillospiraceae</taxon>
        <taxon>Oscillospiraceae incertae sedis</taxon>
        <taxon>Candidatus Avoscillospira</taxon>
    </lineage>
</organism>
<dbReference type="InterPro" id="IPR049516">
    <property type="entry name" value="FAD-depend_C"/>
</dbReference>
<dbReference type="InterPro" id="IPR028348">
    <property type="entry name" value="FAD-binding_protein"/>
</dbReference>
<proteinExistence type="predicted"/>
<dbReference type="PANTHER" id="PTHR42842">
    <property type="entry name" value="FAD/NAD(P)-BINDING OXIDOREDUCTASE"/>
    <property type="match status" value="1"/>
</dbReference>
<dbReference type="EMBL" id="DVFN01000032">
    <property type="protein sequence ID" value="HIQ69151.1"/>
    <property type="molecule type" value="Genomic_DNA"/>
</dbReference>
<feature type="domain" description="FAD-dependent protein C-terminal" evidence="1">
    <location>
        <begin position="284"/>
        <end position="480"/>
    </location>
</feature>
<dbReference type="Gene3D" id="3.50.50.60">
    <property type="entry name" value="FAD/NAD(P)-binding domain"/>
    <property type="match status" value="2"/>
</dbReference>
<dbReference type="AlphaFoldDB" id="A0A9D0Z5T7"/>
<name>A0A9D0Z5T7_9FIRM</name>
<evidence type="ECO:0000313" key="3">
    <source>
        <dbReference type="Proteomes" id="UP000886874"/>
    </source>
</evidence>
<evidence type="ECO:0000313" key="2">
    <source>
        <dbReference type="EMBL" id="HIQ69151.1"/>
    </source>
</evidence>
<dbReference type="PIRSF" id="PIRSF038984">
    <property type="entry name" value="FAD_binding_protein"/>
    <property type="match status" value="1"/>
</dbReference>
<dbReference type="InterPro" id="IPR036188">
    <property type="entry name" value="FAD/NAD-bd_sf"/>
</dbReference>
<protein>
    <recommendedName>
        <fullName evidence="1">FAD-dependent protein C-terminal domain-containing protein</fullName>
    </recommendedName>
</protein>
<gene>
    <name evidence="2" type="ORF">IAA67_02305</name>
</gene>
<dbReference type="Proteomes" id="UP000886874">
    <property type="component" value="Unassembled WGS sequence"/>
</dbReference>
<sequence>MIRIRDISLSPGQDQAKLHQLCAKVLKLSPADISYIEIHKRSVDARKKSDIRIIYTVDAAIRGSEEKLLRRLKNPKVTLADHYVYEIPRPAQLPETRPVIVGFGPGGMFAALVLAEAGLRPLVLERGLDAKTRHEKVETFWRTGQLDPDCNVQFGEGGAGTFSDGKLNTGTKNPRGQWVLEQLAAAGASPEICYDAKPHVGTDVLLEVVQRLRARILALGGEVRFGAQMTGLELHDGRLTGLWVRQNGETSLLPCDRCILAIGHSARDTFEMLHGLGVPMEPKPFSMGVRIEHRQALVNESQYGPMAQTGLLPPADYKLNVHLPGGGSAYTFCMCPGGQVVAAASEPGRVVTNGMSNAARDGENANAALLVTLQPADFPDRDTLGGMRWQRALEARCFEAGGGNYRAPAQLVGDFLARRPSQALGSVTPTYRPGVTLCELHDVLPEKLTAVLEQAIPALDRKLRGFAAADAVLTAPETRSSSPVRILRGENFQSAVAGLFPCGEGAGYAGGILSAAVDGMRCAEALVQSLDFSSVLR</sequence>
<dbReference type="SUPFAM" id="SSF51905">
    <property type="entry name" value="FAD/NAD(P)-binding domain"/>
    <property type="match status" value="1"/>
</dbReference>
<reference evidence="2" key="1">
    <citation type="submission" date="2020-10" db="EMBL/GenBank/DDBJ databases">
        <authorList>
            <person name="Gilroy R."/>
        </authorList>
    </citation>
    <scope>NUCLEOTIDE SEQUENCE</scope>
    <source>
        <strain evidence="2">ChiSjej2B20-13462</strain>
    </source>
</reference>